<dbReference type="AlphaFoldDB" id="A0A6M3JTK8"/>
<accession>A0A6M3JTK8</accession>
<dbReference type="EMBL" id="MT141971">
    <property type="protein sequence ID" value="QJA72688.1"/>
    <property type="molecule type" value="Genomic_DNA"/>
</dbReference>
<reference evidence="1" key="1">
    <citation type="submission" date="2020-03" db="EMBL/GenBank/DDBJ databases">
        <title>The deep terrestrial virosphere.</title>
        <authorList>
            <person name="Holmfeldt K."/>
            <person name="Nilsson E."/>
            <person name="Simone D."/>
            <person name="Lopez-Fernandez M."/>
            <person name="Wu X."/>
            <person name="de Brujin I."/>
            <person name="Lundin D."/>
            <person name="Andersson A."/>
            <person name="Bertilsson S."/>
            <person name="Dopson M."/>
        </authorList>
    </citation>
    <scope>NUCLEOTIDE SEQUENCE</scope>
    <source>
        <strain evidence="1">MM415A02643</strain>
        <strain evidence="2">MM415B04315</strain>
    </source>
</reference>
<gene>
    <name evidence="1" type="ORF">MM415A02643_0006</name>
    <name evidence="2" type="ORF">MM415B04315_0004</name>
</gene>
<dbReference type="EMBL" id="MT143131">
    <property type="protein sequence ID" value="QJA93210.1"/>
    <property type="molecule type" value="Genomic_DNA"/>
</dbReference>
<name>A0A6M3JTK8_9ZZZZ</name>
<evidence type="ECO:0000313" key="1">
    <source>
        <dbReference type="EMBL" id="QJA72688.1"/>
    </source>
</evidence>
<proteinExistence type="predicted"/>
<evidence type="ECO:0000313" key="2">
    <source>
        <dbReference type="EMBL" id="QJA93210.1"/>
    </source>
</evidence>
<organism evidence="1">
    <name type="scientific">viral metagenome</name>
    <dbReference type="NCBI Taxonomy" id="1070528"/>
    <lineage>
        <taxon>unclassified sequences</taxon>
        <taxon>metagenomes</taxon>
        <taxon>organismal metagenomes</taxon>
    </lineage>
</organism>
<protein>
    <submittedName>
        <fullName evidence="1">Uncharacterized protein</fullName>
    </submittedName>
</protein>
<sequence>MAKLQKSGYGRIWPMKQNMGKTKDGSFLYREVYLDVVSKEIHFEVNKNGEYLGWKGNPPNGLAEQPILSSSDKFRRNYEQIRWEK</sequence>